<dbReference type="SUPFAM" id="SSF48334">
    <property type="entry name" value="DNA repair protein MutS, domain III"/>
    <property type="match status" value="1"/>
</dbReference>
<dbReference type="SUPFAM" id="SSF52540">
    <property type="entry name" value="P-loop containing nucleoside triphosphate hydrolases"/>
    <property type="match status" value="1"/>
</dbReference>
<feature type="compositionally biased region" description="Basic and acidic residues" evidence="8">
    <location>
        <begin position="56"/>
        <end position="77"/>
    </location>
</feature>
<proteinExistence type="inferred from homology"/>
<dbReference type="Pfam" id="PF01624">
    <property type="entry name" value="MutS_I"/>
    <property type="match status" value="1"/>
</dbReference>
<sequence length="1374" mass="152403">MTSDGRAPGTAPRAPPSRSKSMTMGNGSGSGQPAMTQKSLLSFFKTTSTPAAPTEADERNDIARNENAGQDKGKDAFSAKSPLTPTKNQSSSPSSAATTSALFSTDDVLHRHAKRKTIDFEDLGPDGLGANLSPMKSEDSHAAKKFAAAVERLSLNTPVRKLRLDRLNTDDQDELSGSGAKQTTNAVANANDDDLEEDNLSFGVRRSTRSVGRVKYQQPDSGEDEDDDQGPKSPTRNVAQAQLFQSKQNAQNLRQKRRGNKDRDDSDGDSDYEAPAIVPEDDFDMDLDDADLDDALLEEEGYDAEDDIDSSSPAQNKNNSTKTKKTLSTAAPATTTIPARAPTTPALASIFGKSASRPTPTPQRPTLMLKDDKKKERLAKFEEANSGRYKWLLEIKDVQGNPIGSPDYDPRTLNIPRSAWEKFTEFERQFWEIKGQHFDSVVFFKKGKFYELYENDADIGHQQFDLKLTDRTNMRMVGVPESSFEYWAAQFIAKGYKVARVDQMETALAKAMRERDGASAKSAPKVIRRELHSILTAGTLTDSGLLTNEMATYCMAIKEVVRTGGEHLPTQFGVAFVDTATAEFNVATFYDDMDRTKFETLITQIKPREIVVEKGGLGARSTRILKNSLGVNTIWNHLHPETEFWGSLATADELRVHEYFGPNTPGTLASGKVNGVEYLPDASPYCWPTALQKQKDNDAVMSALGALVWYLRSLKLDKELLSFKNFHIYDPVRQASTLILDGQTLSNLEIFQNNSDGTESGSVLKLLNRCVTPFGKRLFRRWLCHPLRSGAAINARLDAVEDLMRIPGFMELFEERCARFPDLERIVSRIHAGSCKISEFLTVLSTFRTLVDTAKRLNSFTDQFQSKKLESVLAEMPDVVPYLDYFSEAFDHEVAAAEGDIMPHPGFAEDYDDNCEVLRQLDLEFAKHLDKAKSELKVTKIVYKDLGKEIYQLEIPNKVTVPKNWKKMSGTNAVSRYYHPGLVNTITRLQEARETKGSIMRELKGRLYAKFDENYKDWLRAVKIIAELDCLGSLAKSSSALGYPACRPEFVESESSVLELEGMRHPCVIPGIASDFIPNDTNLGGSDPNLILLTGPNMGGKSTLLRQTCVAIIMAQLGCYVSAEKCRLTPFDRIFTRIGANDNILAGQSTFMVELSETSKILAEATEKSMVILDELGRGTSTFDGYAIAYSVLHELSTRIGCLGLFSTHYGTLTSEFERDPNVALKHMACQVDQNKREVTFLYKLVPGVCEKSYGMNVAHMAGVPRSIVDRAEVMAEEFELKQASKRDEEWRLLERGTKDVGQGMVMDLGFLLHLVGIQGQKNGAEGAVDKTTMEVDGGAESNGWPSGRSSQRKLTLDQETRVLQRIFKSMANV</sequence>
<dbReference type="InterPro" id="IPR000432">
    <property type="entry name" value="DNA_mismatch_repair_MutS_C"/>
</dbReference>
<dbReference type="PIRSF" id="PIRSF037677">
    <property type="entry name" value="DNA_mis_repair_Msh6"/>
    <property type="match status" value="1"/>
</dbReference>
<dbReference type="SUPFAM" id="SSF55271">
    <property type="entry name" value="DNA repair protein MutS, domain I"/>
    <property type="match status" value="1"/>
</dbReference>
<feature type="domain" description="DNA mismatch repair proteins mutS family" evidence="9">
    <location>
        <begin position="1169"/>
        <end position="1185"/>
    </location>
</feature>
<dbReference type="GO" id="GO:0006298">
    <property type="term" value="P:mismatch repair"/>
    <property type="evidence" value="ECO:0007669"/>
    <property type="project" value="InterPro"/>
</dbReference>
<dbReference type="SMART" id="SM00534">
    <property type="entry name" value="MUTSac"/>
    <property type="match status" value="1"/>
</dbReference>
<dbReference type="Gene3D" id="1.10.1420.10">
    <property type="match status" value="2"/>
</dbReference>
<keyword evidence="4 6" id="KW-0067">ATP-binding</keyword>
<evidence type="ECO:0000256" key="8">
    <source>
        <dbReference type="SAM" id="MobiDB-lite"/>
    </source>
</evidence>
<dbReference type="InterPro" id="IPR045076">
    <property type="entry name" value="MutS"/>
</dbReference>
<feature type="compositionally biased region" description="Polar residues" evidence="8">
    <location>
        <begin position="232"/>
        <end position="253"/>
    </location>
</feature>
<gene>
    <name evidence="10" type="primary">MSH6</name>
    <name evidence="10" type="ORF">BGW38_001382</name>
</gene>
<reference evidence="10" key="1">
    <citation type="journal article" date="2020" name="Fungal Divers.">
        <title>Resolving the Mortierellaceae phylogeny through synthesis of multi-gene phylogenetics and phylogenomics.</title>
        <authorList>
            <person name="Vandepol N."/>
            <person name="Liber J."/>
            <person name="Desiro A."/>
            <person name="Na H."/>
            <person name="Kennedy M."/>
            <person name="Barry K."/>
            <person name="Grigoriev I.V."/>
            <person name="Miller A.N."/>
            <person name="O'Donnell K."/>
            <person name="Stajich J.E."/>
            <person name="Bonito G."/>
        </authorList>
    </citation>
    <scope>NUCLEOTIDE SEQUENCE</scope>
    <source>
        <strain evidence="10">KOD1015</strain>
    </source>
</reference>
<dbReference type="OrthoDB" id="10252754at2759"/>
<feature type="compositionally biased region" description="Low complexity" evidence="8">
    <location>
        <begin position="1"/>
        <end position="19"/>
    </location>
</feature>
<dbReference type="FunFam" id="1.10.1420.10:FF:000005">
    <property type="entry name" value="DNA mismatch repair protein"/>
    <property type="match status" value="1"/>
</dbReference>
<keyword evidence="3 6" id="KW-0227">DNA damage</keyword>
<name>A0A9P6KDK4_9FUNG</name>
<dbReference type="SMART" id="SM00533">
    <property type="entry name" value="MUTSd"/>
    <property type="match status" value="1"/>
</dbReference>
<dbReference type="Gene3D" id="3.30.420.110">
    <property type="entry name" value="MutS, connector domain"/>
    <property type="match status" value="1"/>
</dbReference>
<dbReference type="GO" id="GO:0005524">
    <property type="term" value="F:ATP binding"/>
    <property type="evidence" value="ECO:0007669"/>
    <property type="project" value="UniProtKB-UniRule"/>
</dbReference>
<feature type="compositionally biased region" description="Low complexity" evidence="8">
    <location>
        <begin position="90"/>
        <end position="105"/>
    </location>
</feature>
<keyword evidence="5 6" id="KW-0238">DNA-binding</keyword>
<evidence type="ECO:0000256" key="4">
    <source>
        <dbReference type="ARBA" id="ARBA00022840"/>
    </source>
</evidence>
<dbReference type="Gene3D" id="3.40.50.300">
    <property type="entry name" value="P-loop containing nucleotide triphosphate hydrolases"/>
    <property type="match status" value="1"/>
</dbReference>
<dbReference type="InterPro" id="IPR036187">
    <property type="entry name" value="DNA_mismatch_repair_MutS_sf"/>
</dbReference>
<feature type="compositionally biased region" description="Polar residues" evidence="8">
    <location>
        <begin position="310"/>
        <end position="319"/>
    </location>
</feature>
<feature type="compositionally biased region" description="Polar residues" evidence="8">
    <location>
        <begin position="20"/>
        <end position="51"/>
    </location>
</feature>
<evidence type="ECO:0000256" key="7">
    <source>
        <dbReference type="RuleBase" id="RU003756"/>
    </source>
</evidence>
<evidence type="ECO:0000313" key="10">
    <source>
        <dbReference type="EMBL" id="KAF9581559.1"/>
    </source>
</evidence>
<keyword evidence="11" id="KW-1185">Reference proteome</keyword>
<protein>
    <recommendedName>
        <fullName evidence="6">DNA mismatch repair protein</fullName>
    </recommendedName>
</protein>
<organism evidence="10 11">
    <name type="scientific">Lunasporangiospora selenospora</name>
    <dbReference type="NCBI Taxonomy" id="979761"/>
    <lineage>
        <taxon>Eukaryota</taxon>
        <taxon>Fungi</taxon>
        <taxon>Fungi incertae sedis</taxon>
        <taxon>Mucoromycota</taxon>
        <taxon>Mortierellomycotina</taxon>
        <taxon>Mortierellomycetes</taxon>
        <taxon>Mortierellales</taxon>
        <taxon>Mortierellaceae</taxon>
        <taxon>Lunasporangiospora</taxon>
    </lineage>
</organism>
<dbReference type="GO" id="GO:0140664">
    <property type="term" value="F:ATP-dependent DNA damage sensor activity"/>
    <property type="evidence" value="ECO:0007669"/>
    <property type="project" value="InterPro"/>
</dbReference>
<dbReference type="PROSITE" id="PS00486">
    <property type="entry name" value="DNA_MISMATCH_REPAIR_2"/>
    <property type="match status" value="1"/>
</dbReference>
<dbReference type="Pfam" id="PF05192">
    <property type="entry name" value="MutS_III"/>
    <property type="match status" value="1"/>
</dbReference>
<dbReference type="FunFam" id="3.40.1170.10:FF:000002">
    <property type="entry name" value="DNA mismatch repair protein"/>
    <property type="match status" value="1"/>
</dbReference>
<evidence type="ECO:0000256" key="1">
    <source>
        <dbReference type="ARBA" id="ARBA00006271"/>
    </source>
</evidence>
<dbReference type="Pfam" id="PF00488">
    <property type="entry name" value="MutS_V"/>
    <property type="match status" value="1"/>
</dbReference>
<feature type="region of interest" description="Disordered" evidence="8">
    <location>
        <begin position="1"/>
        <end position="344"/>
    </location>
</feature>
<keyword evidence="2 6" id="KW-0547">Nucleotide-binding</keyword>
<dbReference type="InterPro" id="IPR027417">
    <property type="entry name" value="P-loop_NTPase"/>
</dbReference>
<dbReference type="GO" id="GO:0030983">
    <property type="term" value="F:mismatched DNA binding"/>
    <property type="evidence" value="ECO:0007669"/>
    <property type="project" value="UniProtKB-UniRule"/>
</dbReference>
<dbReference type="GO" id="GO:0032301">
    <property type="term" value="C:MutSalpha complex"/>
    <property type="evidence" value="ECO:0007669"/>
    <property type="project" value="TreeGrafter"/>
</dbReference>
<dbReference type="Pfam" id="PF05188">
    <property type="entry name" value="MutS_II"/>
    <property type="match status" value="1"/>
</dbReference>
<feature type="compositionally biased region" description="Low complexity" evidence="8">
    <location>
        <begin position="326"/>
        <end position="344"/>
    </location>
</feature>
<evidence type="ECO:0000256" key="2">
    <source>
        <dbReference type="ARBA" id="ARBA00022741"/>
    </source>
</evidence>
<comment type="similarity">
    <text evidence="1 6 7">Belongs to the DNA mismatch repair MutS family.</text>
</comment>
<evidence type="ECO:0000313" key="11">
    <source>
        <dbReference type="Proteomes" id="UP000780801"/>
    </source>
</evidence>
<dbReference type="EMBL" id="JAABOA010001434">
    <property type="protein sequence ID" value="KAF9581559.1"/>
    <property type="molecule type" value="Genomic_DNA"/>
</dbReference>
<dbReference type="PANTHER" id="PTHR11361">
    <property type="entry name" value="DNA MISMATCH REPAIR PROTEIN MUTS FAMILY MEMBER"/>
    <property type="match status" value="1"/>
</dbReference>
<dbReference type="InterPro" id="IPR016151">
    <property type="entry name" value="DNA_mismatch_repair_MutS_N"/>
</dbReference>
<dbReference type="Gene3D" id="3.40.1170.10">
    <property type="entry name" value="DNA repair protein MutS, domain I"/>
    <property type="match status" value="1"/>
</dbReference>
<dbReference type="PANTHER" id="PTHR11361:SF148">
    <property type="entry name" value="DNA MISMATCH REPAIR PROTEIN MSH6"/>
    <property type="match status" value="1"/>
</dbReference>
<evidence type="ECO:0000259" key="9">
    <source>
        <dbReference type="PROSITE" id="PS00486"/>
    </source>
</evidence>
<comment type="function">
    <text evidence="6 7">Component of the post-replicative DNA mismatch repair system (MMR).</text>
</comment>
<evidence type="ECO:0000256" key="6">
    <source>
        <dbReference type="PIRNR" id="PIRNR037677"/>
    </source>
</evidence>
<evidence type="ECO:0000256" key="3">
    <source>
        <dbReference type="ARBA" id="ARBA00022763"/>
    </source>
</evidence>
<evidence type="ECO:0000256" key="5">
    <source>
        <dbReference type="ARBA" id="ARBA00023125"/>
    </source>
</evidence>
<comment type="caution">
    <text evidence="10">The sequence shown here is derived from an EMBL/GenBank/DDBJ whole genome shotgun (WGS) entry which is preliminary data.</text>
</comment>
<feature type="compositionally biased region" description="Acidic residues" evidence="8">
    <location>
        <begin position="279"/>
        <end position="309"/>
    </location>
</feature>
<dbReference type="Pfam" id="PF05190">
    <property type="entry name" value="MutS_IV"/>
    <property type="match status" value="1"/>
</dbReference>
<dbReference type="Proteomes" id="UP000780801">
    <property type="component" value="Unassembled WGS sequence"/>
</dbReference>
<dbReference type="InterPro" id="IPR007861">
    <property type="entry name" value="DNA_mismatch_repair_MutS_clamp"/>
</dbReference>
<dbReference type="InterPro" id="IPR007695">
    <property type="entry name" value="DNA_mismatch_repair_MutS-lik_N"/>
</dbReference>
<dbReference type="SUPFAM" id="SSF53150">
    <property type="entry name" value="DNA repair protein MutS, domain II"/>
    <property type="match status" value="1"/>
</dbReference>
<dbReference type="CDD" id="cd03286">
    <property type="entry name" value="ABC_MSH6_euk"/>
    <property type="match status" value="1"/>
</dbReference>
<dbReference type="InterPro" id="IPR007696">
    <property type="entry name" value="DNA_mismatch_repair_MutS_core"/>
</dbReference>
<feature type="compositionally biased region" description="Low complexity" evidence="8">
    <location>
        <begin position="203"/>
        <end position="214"/>
    </location>
</feature>
<keyword evidence="6 7" id="KW-0234">DNA repair</keyword>
<accession>A0A9P6KDK4</accession>
<dbReference type="InterPro" id="IPR007860">
    <property type="entry name" value="DNA_mmatch_repair_MutS_con_dom"/>
</dbReference>
<dbReference type="InterPro" id="IPR036678">
    <property type="entry name" value="MutS_con_dom_sf"/>
</dbReference>
<dbReference type="InterPro" id="IPR017261">
    <property type="entry name" value="DNA_mismatch_repair_MutS/MSH"/>
</dbReference>